<evidence type="ECO:0000313" key="2">
    <source>
        <dbReference type="EMBL" id="QHT88416.1"/>
    </source>
</evidence>
<accession>A0A6C0I7W8</accession>
<feature type="region of interest" description="Disordered" evidence="1">
    <location>
        <begin position="341"/>
        <end position="363"/>
    </location>
</feature>
<evidence type="ECO:0000256" key="1">
    <source>
        <dbReference type="SAM" id="MobiDB-lite"/>
    </source>
</evidence>
<organism evidence="2">
    <name type="scientific">viral metagenome</name>
    <dbReference type="NCBI Taxonomy" id="1070528"/>
    <lineage>
        <taxon>unclassified sequences</taxon>
        <taxon>metagenomes</taxon>
        <taxon>organismal metagenomes</taxon>
    </lineage>
</organism>
<protein>
    <submittedName>
        <fullName evidence="2">Uncharacterized protein</fullName>
    </submittedName>
</protein>
<proteinExistence type="predicted"/>
<sequence>MDDDPSLNPGAGGPLTPEQYAREMGKAATGAVVESPALKSDAASGLLRLGLAGKNTLEAATALAGIKTWEEADKYFEENCDPKLYNFMKEASIASEELDSAAATGGRRNKKRKSLVGGVDPITMFITIIDAVCASATKFKRNVGTKLQILMNGTVSRIMATGGDGKLAEITAGYIWAASKYLVGAVAVRALSNDLAKGTSGVTGLVVLTVVRSILLLVPDNALQAVPGVLEIAGKTTGVVRNEILKNPSKYVAAIVAALGVQATSNLSKKENRDMLYTKLKKMFGPVGNLFENTQFDESVEGLAVALEAANLSVSKVPIPPGLLARKPVVQAAANAALAAAPPAPAAAKRPRPTEAEISERKKASKEAFVAKMKEYFDTHRDATPEELAADAAIEASLTKAAADAKAAAAAAPPEQVVAAVEEAQDVEAGVAADEAAEQERAELREGDLAKEVEGSAAARRVIARTSGDAAAAPGAGTGLGDMSAKPKLAGGKRRKSTRKVRRSFRRSARRLSRRKRMNKA</sequence>
<name>A0A6C0I7W8_9ZZZZ</name>
<dbReference type="EMBL" id="MN740116">
    <property type="protein sequence ID" value="QHT88416.1"/>
    <property type="molecule type" value="Genomic_DNA"/>
</dbReference>
<feature type="region of interest" description="Disordered" evidence="1">
    <location>
        <begin position="466"/>
        <end position="521"/>
    </location>
</feature>
<feature type="compositionally biased region" description="Basic residues" evidence="1">
    <location>
        <begin position="491"/>
        <end position="521"/>
    </location>
</feature>
<reference evidence="2" key="1">
    <citation type="journal article" date="2020" name="Nature">
        <title>Giant virus diversity and host interactions through global metagenomics.</title>
        <authorList>
            <person name="Schulz F."/>
            <person name="Roux S."/>
            <person name="Paez-Espino D."/>
            <person name="Jungbluth S."/>
            <person name="Walsh D.A."/>
            <person name="Denef V.J."/>
            <person name="McMahon K.D."/>
            <person name="Konstantinidis K.T."/>
            <person name="Eloe-Fadrosh E.A."/>
            <person name="Kyrpides N.C."/>
            <person name="Woyke T."/>
        </authorList>
    </citation>
    <scope>NUCLEOTIDE SEQUENCE</scope>
    <source>
        <strain evidence="2">GVMAG-M-3300023184-50</strain>
    </source>
</reference>
<feature type="compositionally biased region" description="Basic and acidic residues" evidence="1">
    <location>
        <begin position="352"/>
        <end position="363"/>
    </location>
</feature>
<dbReference type="AlphaFoldDB" id="A0A6C0I7W8"/>